<feature type="compositionally biased region" description="Low complexity" evidence="1">
    <location>
        <begin position="26"/>
        <end position="37"/>
    </location>
</feature>
<dbReference type="EMBL" id="CAICTM010001268">
    <property type="protein sequence ID" value="CAB9522132.1"/>
    <property type="molecule type" value="Genomic_DNA"/>
</dbReference>
<dbReference type="Proteomes" id="UP001153069">
    <property type="component" value="Unassembled WGS sequence"/>
</dbReference>
<feature type="region of interest" description="Disordered" evidence="1">
    <location>
        <begin position="1"/>
        <end position="43"/>
    </location>
</feature>
<sequence>MDIPLGGDTLHTAKQRKPSSPAHSPTNGNGITQNTTISMNNNKPKMLRKRTPRKQYGVAGVLFVVGILWNMSAPRPIPHSANVKTTIDFVTSGNMKSGTSTLLYAFNDHPEVEHPDYEMCFVLGPSFLGKWGLNRNFAALQERALTSKKPKMAMKCPLIGFNRNAVQRLHQHSPNAKFLLTLRHPVFTIESLYNYWVIWSYKWNIPGFLIPSFRMFQFLDPALSAGSNSWKGLFFITRFEEHLANYKTTVLRDFNKQQKQNKQQKRQPVIHLMAMDQMKDKNETRNHLFLQSIQDFLELKKPLRSLANPENKNHFVGERAFPEIIDICDDTKFLKVRQRILKHAHHTIEWMQTNFLTEPGVQVANRDHFVEIMKSWTKDPCPERTERRSCISGHCQKKYE</sequence>
<reference evidence="2" key="1">
    <citation type="submission" date="2020-06" db="EMBL/GenBank/DDBJ databases">
        <authorList>
            <consortium name="Plant Systems Biology data submission"/>
        </authorList>
    </citation>
    <scope>NUCLEOTIDE SEQUENCE</scope>
    <source>
        <strain evidence="2">D6</strain>
    </source>
</reference>
<gene>
    <name evidence="2" type="ORF">SEMRO_1270_G258020.1</name>
</gene>
<keyword evidence="3" id="KW-1185">Reference proteome</keyword>
<comment type="caution">
    <text evidence="2">The sequence shown here is derived from an EMBL/GenBank/DDBJ whole genome shotgun (WGS) entry which is preliminary data.</text>
</comment>
<dbReference type="SUPFAM" id="SSF52540">
    <property type="entry name" value="P-loop containing nucleoside triphosphate hydrolases"/>
    <property type="match status" value="1"/>
</dbReference>
<dbReference type="AlphaFoldDB" id="A0A9N8HR36"/>
<evidence type="ECO:0000313" key="2">
    <source>
        <dbReference type="EMBL" id="CAB9522132.1"/>
    </source>
</evidence>
<protein>
    <submittedName>
        <fullName evidence="2">ATP synthase D chain, mitochondrial (ATP5H)</fullName>
    </submittedName>
</protein>
<name>A0A9N8HR36_9STRA</name>
<organism evidence="2 3">
    <name type="scientific">Seminavis robusta</name>
    <dbReference type="NCBI Taxonomy" id="568900"/>
    <lineage>
        <taxon>Eukaryota</taxon>
        <taxon>Sar</taxon>
        <taxon>Stramenopiles</taxon>
        <taxon>Ochrophyta</taxon>
        <taxon>Bacillariophyta</taxon>
        <taxon>Bacillariophyceae</taxon>
        <taxon>Bacillariophycidae</taxon>
        <taxon>Naviculales</taxon>
        <taxon>Naviculaceae</taxon>
        <taxon>Seminavis</taxon>
    </lineage>
</organism>
<evidence type="ECO:0000313" key="3">
    <source>
        <dbReference type="Proteomes" id="UP001153069"/>
    </source>
</evidence>
<dbReference type="Gene3D" id="3.40.50.300">
    <property type="entry name" value="P-loop containing nucleotide triphosphate hydrolases"/>
    <property type="match status" value="1"/>
</dbReference>
<dbReference type="InterPro" id="IPR027417">
    <property type="entry name" value="P-loop_NTPase"/>
</dbReference>
<accession>A0A9N8HR36</accession>
<evidence type="ECO:0000256" key="1">
    <source>
        <dbReference type="SAM" id="MobiDB-lite"/>
    </source>
</evidence>
<proteinExistence type="predicted"/>